<evidence type="ECO:0000313" key="13">
    <source>
        <dbReference type="Ensembl" id="ENSSFOP00015036000.2"/>
    </source>
</evidence>
<feature type="signal peptide" evidence="11">
    <location>
        <begin position="1"/>
        <end position="24"/>
    </location>
</feature>
<evidence type="ECO:0000256" key="7">
    <source>
        <dbReference type="ARBA" id="ARBA00023180"/>
    </source>
</evidence>
<keyword evidence="4 10" id="KW-1133">Transmembrane helix</keyword>
<evidence type="ECO:0000256" key="9">
    <source>
        <dbReference type="ARBA" id="ARBA00038203"/>
    </source>
</evidence>
<evidence type="ECO:0000256" key="4">
    <source>
        <dbReference type="ARBA" id="ARBA00022989"/>
    </source>
</evidence>
<dbReference type="GO" id="GO:0060097">
    <property type="term" value="P:cytoskeletal rearrangement involved in phagocytosis, engulfment"/>
    <property type="evidence" value="ECO:0007669"/>
    <property type="project" value="TreeGrafter"/>
</dbReference>
<protein>
    <recommendedName>
        <fullName evidence="12">Ig-like domain-containing protein</fullName>
    </recommendedName>
</protein>
<dbReference type="AlphaFoldDB" id="A0A8C9SQM8"/>
<dbReference type="Gene3D" id="2.60.40.10">
    <property type="entry name" value="Immunoglobulins"/>
    <property type="match status" value="1"/>
</dbReference>
<comment type="subcellular location">
    <subcellularLocation>
        <location evidence="1">Membrane</location>
        <topology evidence="1">Single-pass type I membrane protein</topology>
    </subcellularLocation>
</comment>
<dbReference type="InterPro" id="IPR036179">
    <property type="entry name" value="Ig-like_dom_sf"/>
</dbReference>
<evidence type="ECO:0000256" key="1">
    <source>
        <dbReference type="ARBA" id="ARBA00004479"/>
    </source>
</evidence>
<dbReference type="Proteomes" id="UP000694397">
    <property type="component" value="Chromosome 4"/>
</dbReference>
<evidence type="ECO:0000256" key="10">
    <source>
        <dbReference type="SAM" id="Phobius"/>
    </source>
</evidence>
<comment type="similarity">
    <text evidence="9">Belongs to the immunoglobulin superfamily. TIM family.</text>
</comment>
<dbReference type="SUPFAM" id="SSF48726">
    <property type="entry name" value="Immunoglobulin"/>
    <property type="match status" value="1"/>
</dbReference>
<evidence type="ECO:0000256" key="6">
    <source>
        <dbReference type="ARBA" id="ARBA00023157"/>
    </source>
</evidence>
<reference evidence="13" key="2">
    <citation type="submission" date="2025-08" db="UniProtKB">
        <authorList>
            <consortium name="Ensembl"/>
        </authorList>
    </citation>
    <scope>IDENTIFICATION</scope>
</reference>
<dbReference type="PANTHER" id="PTHR46608:SF3">
    <property type="entry name" value="T-CELL IMMUNOGLOBULIN AND MUCIN DOMAIN-CONTAINING PROTEIN 4"/>
    <property type="match status" value="1"/>
</dbReference>
<dbReference type="OrthoDB" id="434099at2759"/>
<keyword evidence="5 10" id="KW-0472">Membrane</keyword>
<sequence length="265" mass="29216">MITYHRYISLWSLFCCTWASSGHAVTVRTLVGQSVTLPCSYDVAYHGPLHICWGRGEIPINGCNHQIIETDGYKVKRRVSDRYQLFGDLAKGDVSLTIVDANERDGGKYGCRVEIHGLFNDEKKTVDLIVEKKEPTTTTTTGSPSTTCAAVTTQRTTSAPTQCHEDVNVTEISDGKKNGENVMIRLHPVVIAITAVLLVAAAAVLLLLLTWNRCRKRGTASGVTEQYDNTSVYVNLGTSLGLNIEEMTVENIYECDSSNQYEFCP</sequence>
<keyword evidence="7" id="KW-0325">Glycoprotein</keyword>
<keyword evidence="6" id="KW-1015">Disulfide bond</keyword>
<dbReference type="PROSITE" id="PS50835">
    <property type="entry name" value="IG_LIKE"/>
    <property type="match status" value="1"/>
</dbReference>
<accession>A0A8C9SQM8</accession>
<reference evidence="13 14" key="1">
    <citation type="submission" date="2019-04" db="EMBL/GenBank/DDBJ databases">
        <authorList>
            <consortium name="Wellcome Sanger Institute Data Sharing"/>
        </authorList>
    </citation>
    <scope>NUCLEOTIDE SEQUENCE [LARGE SCALE GENOMIC DNA]</scope>
</reference>
<evidence type="ECO:0000256" key="2">
    <source>
        <dbReference type="ARBA" id="ARBA00022692"/>
    </source>
</evidence>
<feature type="transmembrane region" description="Helical" evidence="10">
    <location>
        <begin position="186"/>
        <end position="209"/>
    </location>
</feature>
<dbReference type="Pfam" id="PF07686">
    <property type="entry name" value="V-set"/>
    <property type="match status" value="1"/>
</dbReference>
<keyword evidence="2 10" id="KW-0812">Transmembrane</keyword>
<feature type="chain" id="PRO_5034315863" description="Ig-like domain-containing protein" evidence="11">
    <location>
        <begin position="25"/>
        <end position="265"/>
    </location>
</feature>
<evidence type="ECO:0000256" key="3">
    <source>
        <dbReference type="ARBA" id="ARBA00022729"/>
    </source>
</evidence>
<keyword evidence="14" id="KW-1185">Reference proteome</keyword>
<dbReference type="GO" id="GO:0016020">
    <property type="term" value="C:membrane"/>
    <property type="evidence" value="ECO:0007669"/>
    <property type="project" value="UniProtKB-SubCell"/>
</dbReference>
<organism evidence="13 14">
    <name type="scientific">Scleropages formosus</name>
    <name type="common">Asian bonytongue</name>
    <name type="synonym">Osteoglossum formosum</name>
    <dbReference type="NCBI Taxonomy" id="113540"/>
    <lineage>
        <taxon>Eukaryota</taxon>
        <taxon>Metazoa</taxon>
        <taxon>Chordata</taxon>
        <taxon>Craniata</taxon>
        <taxon>Vertebrata</taxon>
        <taxon>Euteleostomi</taxon>
        <taxon>Actinopterygii</taxon>
        <taxon>Neopterygii</taxon>
        <taxon>Teleostei</taxon>
        <taxon>Osteoglossocephala</taxon>
        <taxon>Osteoglossomorpha</taxon>
        <taxon>Osteoglossiformes</taxon>
        <taxon>Osteoglossidae</taxon>
        <taxon>Scleropages</taxon>
    </lineage>
</organism>
<evidence type="ECO:0000256" key="5">
    <source>
        <dbReference type="ARBA" id="ARBA00023136"/>
    </source>
</evidence>
<dbReference type="InterPro" id="IPR013106">
    <property type="entry name" value="Ig_V-set"/>
</dbReference>
<keyword evidence="3 11" id="KW-0732">Signal</keyword>
<proteinExistence type="inferred from homology"/>
<name>A0A8C9SQM8_SCLFO</name>
<dbReference type="GeneTree" id="ENSGT00940000163509"/>
<gene>
    <name evidence="13" type="primary">havcr1</name>
</gene>
<dbReference type="InterPro" id="IPR003599">
    <property type="entry name" value="Ig_sub"/>
</dbReference>
<evidence type="ECO:0000313" key="14">
    <source>
        <dbReference type="Proteomes" id="UP000694397"/>
    </source>
</evidence>
<evidence type="ECO:0000256" key="11">
    <source>
        <dbReference type="SAM" id="SignalP"/>
    </source>
</evidence>
<dbReference type="InterPro" id="IPR013783">
    <property type="entry name" value="Ig-like_fold"/>
</dbReference>
<evidence type="ECO:0000256" key="8">
    <source>
        <dbReference type="ARBA" id="ARBA00023319"/>
    </source>
</evidence>
<evidence type="ECO:0000259" key="12">
    <source>
        <dbReference type="PROSITE" id="PS50835"/>
    </source>
</evidence>
<dbReference type="GO" id="GO:0001786">
    <property type="term" value="F:phosphatidylserine binding"/>
    <property type="evidence" value="ECO:0007669"/>
    <property type="project" value="TreeGrafter"/>
</dbReference>
<reference evidence="13" key="3">
    <citation type="submission" date="2025-09" db="UniProtKB">
        <authorList>
            <consortium name="Ensembl"/>
        </authorList>
    </citation>
    <scope>IDENTIFICATION</scope>
</reference>
<dbReference type="SMART" id="SM00409">
    <property type="entry name" value="IG"/>
    <property type="match status" value="1"/>
</dbReference>
<dbReference type="FunFam" id="2.60.40.10:FF:000774">
    <property type="entry name" value="Hepatitis A virus cellular receptor 1"/>
    <property type="match status" value="1"/>
</dbReference>
<keyword evidence="8" id="KW-0393">Immunoglobulin domain</keyword>
<dbReference type="PANTHER" id="PTHR46608">
    <property type="entry name" value="T-CELL IMMUNOGLOBULIN AND MUCIN DOMAIN-CONTAINING PROTEIN 4"/>
    <property type="match status" value="1"/>
</dbReference>
<dbReference type="InterPro" id="IPR007110">
    <property type="entry name" value="Ig-like_dom"/>
</dbReference>
<dbReference type="GO" id="GO:0043277">
    <property type="term" value="P:apoptotic cell clearance"/>
    <property type="evidence" value="ECO:0007669"/>
    <property type="project" value="TreeGrafter"/>
</dbReference>
<dbReference type="Ensembl" id="ENSSFOT00015036391.2">
    <property type="protein sequence ID" value="ENSSFOP00015036000.2"/>
    <property type="gene ID" value="ENSSFOG00015022917.2"/>
</dbReference>
<feature type="domain" description="Ig-like" evidence="12">
    <location>
        <begin position="32"/>
        <end position="127"/>
    </location>
</feature>